<feature type="repeat" description="RCC1" evidence="3">
    <location>
        <begin position="307"/>
        <end position="368"/>
    </location>
</feature>
<gene>
    <name evidence="6" type="ORF">PoMZ_08627</name>
</gene>
<evidence type="ECO:0000259" key="5">
    <source>
        <dbReference type="Pfam" id="PF25390"/>
    </source>
</evidence>
<feature type="compositionally biased region" description="Acidic residues" evidence="4">
    <location>
        <begin position="758"/>
        <end position="772"/>
    </location>
</feature>
<dbReference type="GO" id="GO:0005085">
    <property type="term" value="F:guanyl-nucleotide exchange factor activity"/>
    <property type="evidence" value="ECO:0007669"/>
    <property type="project" value="TreeGrafter"/>
</dbReference>
<dbReference type="PRINTS" id="PR00633">
    <property type="entry name" value="RCCNDNSATION"/>
</dbReference>
<dbReference type="AlphaFoldDB" id="A0A4P7NI55"/>
<dbReference type="Gene3D" id="2.130.10.30">
    <property type="entry name" value="Regulator of chromosome condensation 1/beta-lactamase-inhibitor protein II"/>
    <property type="match status" value="1"/>
</dbReference>
<feature type="repeat" description="RCC1" evidence="3">
    <location>
        <begin position="245"/>
        <end position="306"/>
    </location>
</feature>
<dbReference type="SUPFAM" id="SSF50985">
    <property type="entry name" value="RCC1/BLIP-II"/>
    <property type="match status" value="1"/>
</dbReference>
<dbReference type="EMBL" id="CP034207">
    <property type="protein sequence ID" value="QBZ61673.1"/>
    <property type="molecule type" value="Genomic_DNA"/>
</dbReference>
<dbReference type="Proteomes" id="UP000294847">
    <property type="component" value="Chromosome 4"/>
</dbReference>
<feature type="repeat" description="RCC1" evidence="3">
    <location>
        <begin position="48"/>
        <end position="107"/>
    </location>
</feature>
<evidence type="ECO:0000256" key="3">
    <source>
        <dbReference type="PROSITE-ProRule" id="PRU00235"/>
    </source>
</evidence>
<dbReference type="GO" id="GO:0005737">
    <property type="term" value="C:cytoplasm"/>
    <property type="evidence" value="ECO:0007669"/>
    <property type="project" value="TreeGrafter"/>
</dbReference>
<evidence type="ECO:0000313" key="6">
    <source>
        <dbReference type="EMBL" id="QBZ61673.1"/>
    </source>
</evidence>
<evidence type="ECO:0000256" key="2">
    <source>
        <dbReference type="ARBA" id="ARBA00022737"/>
    </source>
</evidence>
<feature type="compositionally biased region" description="Acidic residues" evidence="4">
    <location>
        <begin position="697"/>
        <end position="706"/>
    </location>
</feature>
<name>A0A4P7NI55_PYROR</name>
<feature type="compositionally biased region" description="Acidic residues" evidence="4">
    <location>
        <begin position="656"/>
        <end position="678"/>
    </location>
</feature>
<evidence type="ECO:0000256" key="1">
    <source>
        <dbReference type="ARBA" id="ARBA00022658"/>
    </source>
</evidence>
<feature type="region of interest" description="Disordered" evidence="4">
    <location>
        <begin position="630"/>
        <end position="932"/>
    </location>
</feature>
<dbReference type="Pfam" id="PF25390">
    <property type="entry name" value="WD40_RLD"/>
    <property type="match status" value="1"/>
</dbReference>
<keyword evidence="2" id="KW-0677">Repeat</keyword>
<accession>A0A4P7NI55</accession>
<dbReference type="PANTHER" id="PTHR45982:SF1">
    <property type="entry name" value="REGULATOR OF CHROMOSOME CONDENSATION"/>
    <property type="match status" value="1"/>
</dbReference>
<reference evidence="6 7" key="1">
    <citation type="journal article" date="2019" name="Mol. Biol. Evol.">
        <title>Blast fungal genomes show frequent chromosomal changes, gene gains and losses, and effector gene turnover.</title>
        <authorList>
            <person name="Gomez Luciano L.B."/>
            <person name="Jason Tsai I."/>
            <person name="Chuma I."/>
            <person name="Tosa Y."/>
            <person name="Chen Y.H."/>
            <person name="Li J.Y."/>
            <person name="Li M.Y."/>
            <person name="Jade Lu M.Y."/>
            <person name="Nakayashiki H."/>
            <person name="Li W.H."/>
        </authorList>
    </citation>
    <scope>NUCLEOTIDE SEQUENCE [LARGE SCALE GENOMIC DNA]</scope>
    <source>
        <strain evidence="6">MZ5-1-6</strain>
    </source>
</reference>
<dbReference type="PROSITE" id="PS50012">
    <property type="entry name" value="RCC1_3"/>
    <property type="match status" value="7"/>
</dbReference>
<dbReference type="InterPro" id="IPR051553">
    <property type="entry name" value="Ran_GTPase-activating"/>
</dbReference>
<feature type="region of interest" description="Disordered" evidence="4">
    <location>
        <begin position="541"/>
        <end position="596"/>
    </location>
</feature>
<evidence type="ECO:0000313" key="7">
    <source>
        <dbReference type="Proteomes" id="UP000294847"/>
    </source>
</evidence>
<organism evidence="6 7">
    <name type="scientific">Pyricularia oryzae</name>
    <name type="common">Rice blast fungus</name>
    <name type="synonym">Magnaporthe oryzae</name>
    <dbReference type="NCBI Taxonomy" id="318829"/>
    <lineage>
        <taxon>Eukaryota</taxon>
        <taxon>Fungi</taxon>
        <taxon>Dikarya</taxon>
        <taxon>Ascomycota</taxon>
        <taxon>Pezizomycotina</taxon>
        <taxon>Sordariomycetes</taxon>
        <taxon>Sordariomycetidae</taxon>
        <taxon>Magnaporthales</taxon>
        <taxon>Pyriculariaceae</taxon>
        <taxon>Pyricularia</taxon>
    </lineage>
</organism>
<dbReference type="PANTHER" id="PTHR45982">
    <property type="entry name" value="REGULATOR OF CHROMOSOME CONDENSATION"/>
    <property type="match status" value="1"/>
</dbReference>
<evidence type="ECO:0000256" key="4">
    <source>
        <dbReference type="SAM" id="MobiDB-lite"/>
    </source>
</evidence>
<feature type="compositionally biased region" description="Low complexity" evidence="4">
    <location>
        <begin position="748"/>
        <end position="757"/>
    </location>
</feature>
<dbReference type="InterPro" id="IPR009091">
    <property type="entry name" value="RCC1/BLIP-II"/>
</dbReference>
<feature type="compositionally biased region" description="Basic residues" evidence="4">
    <location>
        <begin position="1"/>
        <end position="21"/>
    </location>
</feature>
<dbReference type="InterPro" id="IPR058923">
    <property type="entry name" value="RCC1-like_dom"/>
</dbReference>
<feature type="repeat" description="RCC1" evidence="3">
    <location>
        <begin position="108"/>
        <end position="179"/>
    </location>
</feature>
<protein>
    <recommendedName>
        <fullName evidence="5">RCC1-like domain-containing protein</fullName>
    </recommendedName>
</protein>
<feature type="compositionally biased region" description="Polar residues" evidence="4">
    <location>
        <begin position="732"/>
        <end position="744"/>
    </location>
</feature>
<feature type="compositionally biased region" description="Low complexity" evidence="4">
    <location>
        <begin position="686"/>
        <end position="696"/>
    </location>
</feature>
<keyword evidence="1" id="KW-0344">Guanine-nucleotide releasing factor</keyword>
<feature type="domain" description="RCC1-like" evidence="5">
    <location>
        <begin position="49"/>
        <end position="488"/>
    </location>
</feature>
<feature type="non-terminal residue" evidence="6">
    <location>
        <position position="1"/>
    </location>
</feature>
<proteinExistence type="predicted"/>
<feature type="repeat" description="RCC1" evidence="3">
    <location>
        <begin position="180"/>
        <end position="244"/>
    </location>
</feature>
<dbReference type="InterPro" id="IPR000408">
    <property type="entry name" value="Reg_chr_condens"/>
</dbReference>
<feature type="repeat" description="RCC1" evidence="3">
    <location>
        <begin position="369"/>
        <end position="435"/>
    </location>
</feature>
<feature type="region of interest" description="Disordered" evidence="4">
    <location>
        <begin position="1"/>
        <end position="43"/>
    </location>
</feature>
<feature type="repeat" description="RCC1" evidence="3">
    <location>
        <begin position="436"/>
        <end position="493"/>
    </location>
</feature>
<sequence length="932" mass="97507">PTGRQHHNIRTTMPPKRKTKASSRSGAAARPAKRPRQAKENGIPAEALDVYAFGTGVAGELGFGPCPPLSSDPESHTQLRAPLLNPALSGVVQVSAGGMHCAALTAAGKILTWGANDTGNLGRDTAWEPEDGDDDGAVVNPLESTPTEVDEEWFGGAGKRPDFVQVVAIDNATFALAKDGKVWGWGSFRDEKGLLGFIKANLDRKPNPTDADKIQTKPIIVPGLPGNVKQLAGNTNHMLALTHSSQIWAWGGSSTCGELGRRIRSTRSASRYNSLVPTRVALPRSAAREVRAVYAGPHHSFAIDGDGSVFAWGANHFGQTGVVVPRAGGGVEAAQDCITAPTLAPLLGRGRVVHIAAGTHHSVACAADGGVWAWGRCDEGQVGLDLSRFPAGELLVDRRGRRVALLVPSIVPLGVGEKATRVAAGVDCSFAVTESGRVYAWGYAEGYRLGLPSEVTGLEPKRLVRDAHGNPIRSDGFSWAGCGGQFGLIAGPVFKDAAPASTQGGIESADADMVKAKNGAGEEDIVDVDQVDMDEMEDVISSEKQTNQREGGAAETGEGIVENDPHSHKKVAHGRDPVQPLDVGTGSGNNIDNNLPRLTNANAAHVQAIPENLLPDGPVERPRITRNNIRYLIDNPGQGDDDYDDYSSDGGSFAPETDDEDDTDEWMSGSDESEESDDSSGGGGAALASPSSGGESTPDEDGESEGSSESSGSDATPEPPSSSESEDVDYSEGTNDDNGASSGRESTPELSSSFSGSEENESNEENTEDSSDSDSPRLGPLPANQLVDGMGLPIPGLSASILLEGDDDDGEPSSIYSSEGYDDTDHIEQNTQPVPTWGMPLVDGNGLPVPGMTNANPNGDDDDEPRSLFSSEEEGEDSHVDQNARPLRAQGWSHVDGNGLPEPGRGYAPDFAVYAGQEDGEEDEDAGGAALE</sequence>